<proteinExistence type="predicted"/>
<sequence>MAEKYGVVPPKFTKAWWSYFWDYYKWYVIGIGFAVICIAATAVQCATRREYDVTMTYAGQMVFDSEASSAVENAAAEYTEDIDGNGERAVFFQTLSISGASGQEEYDYALQMKLDLEFQNERSFVFLFDKSQLELMLARDYVSDLFVPLSEWAGDTGGRETAAGSDGQVYAVDVSDSGFFEDIGVQCPGTYAVLRRNTYDDGENKMAYDSAVELLRAMIAD</sequence>
<dbReference type="AlphaFoldDB" id="A0A9D1KPR5"/>
<comment type="caution">
    <text evidence="2">The sequence shown here is derived from an EMBL/GenBank/DDBJ whole genome shotgun (WGS) entry which is preliminary data.</text>
</comment>
<organism evidence="2 3">
    <name type="scientific">Candidatus Ornithomonoglobus intestinigallinarum</name>
    <dbReference type="NCBI Taxonomy" id="2840894"/>
    <lineage>
        <taxon>Bacteria</taxon>
        <taxon>Bacillati</taxon>
        <taxon>Bacillota</taxon>
        <taxon>Clostridia</taxon>
        <taxon>Candidatus Ornithomonoglobus</taxon>
    </lineage>
</organism>
<protein>
    <submittedName>
        <fullName evidence="2">Uncharacterized protein</fullName>
    </submittedName>
</protein>
<keyword evidence="1" id="KW-0472">Membrane</keyword>
<reference evidence="2" key="1">
    <citation type="submission" date="2020-10" db="EMBL/GenBank/DDBJ databases">
        <authorList>
            <person name="Gilroy R."/>
        </authorList>
    </citation>
    <scope>NUCLEOTIDE SEQUENCE</scope>
    <source>
        <strain evidence="2">CHK181-108</strain>
    </source>
</reference>
<evidence type="ECO:0000313" key="3">
    <source>
        <dbReference type="Proteomes" id="UP000824165"/>
    </source>
</evidence>
<accession>A0A9D1KPR5</accession>
<reference evidence="2" key="2">
    <citation type="journal article" date="2021" name="PeerJ">
        <title>Extensive microbial diversity within the chicken gut microbiome revealed by metagenomics and culture.</title>
        <authorList>
            <person name="Gilroy R."/>
            <person name="Ravi A."/>
            <person name="Getino M."/>
            <person name="Pursley I."/>
            <person name="Horton D.L."/>
            <person name="Alikhan N.F."/>
            <person name="Baker D."/>
            <person name="Gharbi K."/>
            <person name="Hall N."/>
            <person name="Watson M."/>
            <person name="Adriaenssens E.M."/>
            <person name="Foster-Nyarko E."/>
            <person name="Jarju S."/>
            <person name="Secka A."/>
            <person name="Antonio M."/>
            <person name="Oren A."/>
            <person name="Chaudhuri R.R."/>
            <person name="La Ragione R."/>
            <person name="Hildebrand F."/>
            <person name="Pallen M.J."/>
        </authorList>
    </citation>
    <scope>NUCLEOTIDE SEQUENCE</scope>
    <source>
        <strain evidence="2">CHK181-108</strain>
    </source>
</reference>
<keyword evidence="1" id="KW-1133">Transmembrane helix</keyword>
<feature type="transmembrane region" description="Helical" evidence="1">
    <location>
        <begin position="26"/>
        <end position="46"/>
    </location>
</feature>
<name>A0A9D1KPR5_9FIRM</name>
<evidence type="ECO:0000313" key="2">
    <source>
        <dbReference type="EMBL" id="HIT85878.1"/>
    </source>
</evidence>
<keyword evidence="1" id="KW-0812">Transmembrane</keyword>
<dbReference type="Proteomes" id="UP000824165">
    <property type="component" value="Unassembled WGS sequence"/>
</dbReference>
<dbReference type="EMBL" id="DVLU01000085">
    <property type="protein sequence ID" value="HIT85878.1"/>
    <property type="molecule type" value="Genomic_DNA"/>
</dbReference>
<evidence type="ECO:0000256" key="1">
    <source>
        <dbReference type="SAM" id="Phobius"/>
    </source>
</evidence>
<gene>
    <name evidence="2" type="ORF">IAA60_08280</name>
</gene>